<accession>A0A922M8V0</accession>
<gene>
    <name evidence="2" type="ORF">HF086_009018</name>
</gene>
<dbReference type="Pfam" id="PF26054">
    <property type="entry name" value="PHD_G2E3"/>
    <property type="match status" value="1"/>
</dbReference>
<name>A0A922M8V0_SPOEX</name>
<dbReference type="Proteomes" id="UP000814243">
    <property type="component" value="Unassembled WGS sequence"/>
</dbReference>
<dbReference type="InterPro" id="IPR059102">
    <property type="entry name" value="PHD_PHF7/G2E3-like"/>
</dbReference>
<dbReference type="EMBL" id="JACEFF010000734">
    <property type="protein sequence ID" value="KAH9632049.1"/>
    <property type="molecule type" value="Genomic_DNA"/>
</dbReference>
<evidence type="ECO:0000313" key="3">
    <source>
        <dbReference type="Proteomes" id="UP000814243"/>
    </source>
</evidence>
<sequence length="126" mass="14206">MGRNHDADNGSWCIKVCLLCGSSGVHCACAGSANKLYVCGDCTPAAPDSIEELANCIEAAKDLRHVKYAMRTTSCGLRHVDYAKWTTPCELRRMDYAVWTMPCELRRMDYFMRITPYGLRHVDYAM</sequence>
<evidence type="ECO:0000259" key="1">
    <source>
        <dbReference type="Pfam" id="PF26054"/>
    </source>
</evidence>
<organism evidence="2 3">
    <name type="scientific">Spodoptera exigua</name>
    <name type="common">Beet armyworm</name>
    <name type="synonym">Noctua fulgens</name>
    <dbReference type="NCBI Taxonomy" id="7107"/>
    <lineage>
        <taxon>Eukaryota</taxon>
        <taxon>Metazoa</taxon>
        <taxon>Ecdysozoa</taxon>
        <taxon>Arthropoda</taxon>
        <taxon>Hexapoda</taxon>
        <taxon>Insecta</taxon>
        <taxon>Pterygota</taxon>
        <taxon>Neoptera</taxon>
        <taxon>Endopterygota</taxon>
        <taxon>Lepidoptera</taxon>
        <taxon>Glossata</taxon>
        <taxon>Ditrysia</taxon>
        <taxon>Noctuoidea</taxon>
        <taxon>Noctuidae</taxon>
        <taxon>Amphipyrinae</taxon>
        <taxon>Spodoptera</taxon>
    </lineage>
</organism>
<feature type="domain" description="PHF7/G2E3-like PHD zinc finger" evidence="1">
    <location>
        <begin position="2"/>
        <end position="43"/>
    </location>
</feature>
<reference evidence="2" key="1">
    <citation type="journal article" date="2021" name="G3 (Bethesda)">
        <title>Genome and transcriptome analysis of the beet armyworm Spodoptera exigua reveals targets for pest control. .</title>
        <authorList>
            <person name="Simon S."/>
            <person name="Breeschoten T."/>
            <person name="Jansen H.J."/>
            <person name="Dirks R.P."/>
            <person name="Schranz M.E."/>
            <person name="Ros V.I.D."/>
        </authorList>
    </citation>
    <scope>NUCLEOTIDE SEQUENCE</scope>
    <source>
        <strain evidence="2">TB_SE_WUR_2020</strain>
    </source>
</reference>
<dbReference type="SUPFAM" id="SSF57903">
    <property type="entry name" value="FYVE/PHD zinc finger"/>
    <property type="match status" value="1"/>
</dbReference>
<comment type="caution">
    <text evidence="2">The sequence shown here is derived from an EMBL/GenBank/DDBJ whole genome shotgun (WGS) entry which is preliminary data.</text>
</comment>
<evidence type="ECO:0000313" key="2">
    <source>
        <dbReference type="EMBL" id="KAH9632049.1"/>
    </source>
</evidence>
<protein>
    <recommendedName>
        <fullName evidence="1">PHF7/G2E3-like PHD zinc finger domain-containing protein</fullName>
    </recommendedName>
</protein>
<dbReference type="InterPro" id="IPR013083">
    <property type="entry name" value="Znf_RING/FYVE/PHD"/>
</dbReference>
<dbReference type="AlphaFoldDB" id="A0A922M8V0"/>
<proteinExistence type="predicted"/>
<dbReference type="InterPro" id="IPR011011">
    <property type="entry name" value="Znf_FYVE_PHD"/>
</dbReference>
<dbReference type="Gene3D" id="3.30.40.10">
    <property type="entry name" value="Zinc/RING finger domain, C3HC4 (zinc finger)"/>
    <property type="match status" value="1"/>
</dbReference>